<organism evidence="5 6">
    <name type="scientific">Salipiger pallidus</name>
    <dbReference type="NCBI Taxonomy" id="1775170"/>
    <lineage>
        <taxon>Bacteria</taxon>
        <taxon>Pseudomonadati</taxon>
        <taxon>Pseudomonadota</taxon>
        <taxon>Alphaproteobacteria</taxon>
        <taxon>Rhodobacterales</taxon>
        <taxon>Roseobacteraceae</taxon>
        <taxon>Salipiger</taxon>
    </lineage>
</organism>
<dbReference type="EMBL" id="BMJV01000001">
    <property type="protein sequence ID" value="GGG65322.1"/>
    <property type="molecule type" value="Genomic_DNA"/>
</dbReference>
<dbReference type="GO" id="GO:0019853">
    <property type="term" value="P:L-ascorbic acid biosynthetic process"/>
    <property type="evidence" value="ECO:0007669"/>
    <property type="project" value="TreeGrafter"/>
</dbReference>
<dbReference type="GO" id="GO:0005509">
    <property type="term" value="F:calcium ion binding"/>
    <property type="evidence" value="ECO:0007669"/>
    <property type="project" value="TreeGrafter"/>
</dbReference>
<feature type="binding site" evidence="3">
    <location>
        <position position="17"/>
    </location>
    <ligand>
        <name>a divalent metal cation</name>
        <dbReference type="ChEBI" id="CHEBI:60240"/>
    </ligand>
</feature>
<reference evidence="5" key="2">
    <citation type="submission" date="2020-09" db="EMBL/GenBank/DDBJ databases">
        <authorList>
            <person name="Sun Q."/>
            <person name="Zhou Y."/>
        </authorList>
    </citation>
    <scope>NUCLEOTIDE SEQUENCE</scope>
    <source>
        <strain evidence="5">CGMCC 1.15762</strain>
    </source>
</reference>
<evidence type="ECO:0000313" key="6">
    <source>
        <dbReference type="Proteomes" id="UP000617145"/>
    </source>
</evidence>
<evidence type="ECO:0000256" key="2">
    <source>
        <dbReference type="PIRSR" id="PIRSR605511-1"/>
    </source>
</evidence>
<feature type="active site" description="Proton donor/acceptor" evidence="2">
    <location>
        <position position="195"/>
    </location>
</feature>
<keyword evidence="3" id="KW-0862">Zinc</keyword>
<sequence length="284" mass="31428">MTPVARLYDDRRCQLGEGPFWHPERKQLFWFDILGRRLLSRVGDRTLEWRFDEFHSAAGWIDYDTLLIASETGLWRFGIETGQRELVIALEADDPGTRSNDGRADPFGGFWIGTMGKKAEARRGAIYRLYQGELRRLYSGITIPNSICFAPDGKSAYYADTRDGRIMRQPLDQEGWPAGAPVVFADPGAEGFQPDGSVVDAEGALWNAQWGAGRVVRYLADGTVNCVVTFEATQTSCPAFGGAEMQTLFVTSAFEGIVSPDRFQGCLFHAEATLPGGAEHAVRC</sequence>
<dbReference type="Gene3D" id="2.120.10.30">
    <property type="entry name" value="TolB, C-terminal domain"/>
    <property type="match status" value="1"/>
</dbReference>
<name>A0A8J2ZHW8_9RHOB</name>
<dbReference type="PANTHER" id="PTHR10907:SF47">
    <property type="entry name" value="REGUCALCIN"/>
    <property type="match status" value="1"/>
</dbReference>
<gene>
    <name evidence="5" type="ORF">GCM10011415_10130</name>
</gene>
<evidence type="ECO:0000259" key="4">
    <source>
        <dbReference type="Pfam" id="PF08450"/>
    </source>
</evidence>
<comment type="caution">
    <text evidence="5">The sequence shown here is derived from an EMBL/GenBank/DDBJ whole genome shotgun (WGS) entry which is preliminary data.</text>
</comment>
<keyword evidence="3" id="KW-0479">Metal-binding</keyword>
<evidence type="ECO:0000256" key="3">
    <source>
        <dbReference type="PIRSR" id="PIRSR605511-2"/>
    </source>
</evidence>
<accession>A0A8J2ZHW8</accession>
<proteinExistence type="inferred from homology"/>
<evidence type="ECO:0000256" key="1">
    <source>
        <dbReference type="ARBA" id="ARBA00008853"/>
    </source>
</evidence>
<feature type="domain" description="SMP-30/Gluconolactonase/LRE-like region" evidence="4">
    <location>
        <begin position="15"/>
        <end position="253"/>
    </location>
</feature>
<dbReference type="InterPro" id="IPR005511">
    <property type="entry name" value="SMP-30"/>
</dbReference>
<dbReference type="PANTHER" id="PTHR10907">
    <property type="entry name" value="REGUCALCIN"/>
    <property type="match status" value="1"/>
</dbReference>
<dbReference type="AlphaFoldDB" id="A0A8J2ZHW8"/>
<feature type="binding site" evidence="3">
    <location>
        <position position="100"/>
    </location>
    <ligand>
        <name>substrate</name>
    </ligand>
</feature>
<reference evidence="5" key="1">
    <citation type="journal article" date="2014" name="Int. J. Syst. Evol. Microbiol.">
        <title>Complete genome sequence of Corynebacterium casei LMG S-19264T (=DSM 44701T), isolated from a smear-ripened cheese.</title>
        <authorList>
            <consortium name="US DOE Joint Genome Institute (JGI-PGF)"/>
            <person name="Walter F."/>
            <person name="Albersmeier A."/>
            <person name="Kalinowski J."/>
            <person name="Ruckert C."/>
        </authorList>
    </citation>
    <scope>NUCLEOTIDE SEQUENCE</scope>
    <source>
        <strain evidence="5">CGMCC 1.15762</strain>
    </source>
</reference>
<dbReference type="RefSeq" id="WP_188789081.1">
    <property type="nucleotide sequence ID" value="NZ_BMJV01000001.1"/>
</dbReference>
<evidence type="ECO:0000313" key="5">
    <source>
        <dbReference type="EMBL" id="GGG65322.1"/>
    </source>
</evidence>
<dbReference type="GO" id="GO:0004341">
    <property type="term" value="F:gluconolactonase activity"/>
    <property type="evidence" value="ECO:0007669"/>
    <property type="project" value="TreeGrafter"/>
</dbReference>
<dbReference type="PRINTS" id="PR01790">
    <property type="entry name" value="SMP30FAMILY"/>
</dbReference>
<dbReference type="InterPro" id="IPR011042">
    <property type="entry name" value="6-blade_b-propeller_TolB-like"/>
</dbReference>
<feature type="binding site" evidence="3">
    <location>
        <position position="145"/>
    </location>
    <ligand>
        <name>a divalent metal cation</name>
        <dbReference type="ChEBI" id="CHEBI:60240"/>
    </ligand>
</feature>
<dbReference type="InterPro" id="IPR013658">
    <property type="entry name" value="SGL"/>
</dbReference>
<dbReference type="SUPFAM" id="SSF63829">
    <property type="entry name" value="Calcium-dependent phosphotriesterase"/>
    <property type="match status" value="1"/>
</dbReference>
<dbReference type="Pfam" id="PF08450">
    <property type="entry name" value="SGL"/>
    <property type="match status" value="1"/>
</dbReference>
<comment type="cofactor">
    <cofactor evidence="3">
        <name>Zn(2+)</name>
        <dbReference type="ChEBI" id="CHEBI:29105"/>
    </cofactor>
    <text evidence="3">Binds 1 divalent metal cation per subunit.</text>
</comment>
<keyword evidence="6" id="KW-1185">Reference proteome</keyword>
<comment type="similarity">
    <text evidence="1">Belongs to the SMP-30/CGR1 family.</text>
</comment>
<protein>
    <submittedName>
        <fullName evidence="5">Gluconolactonase</fullName>
    </submittedName>
</protein>
<dbReference type="Proteomes" id="UP000617145">
    <property type="component" value="Unassembled WGS sequence"/>
</dbReference>
<feature type="binding site" evidence="3">
    <location>
        <position position="195"/>
    </location>
    <ligand>
        <name>a divalent metal cation</name>
        <dbReference type="ChEBI" id="CHEBI:60240"/>
    </ligand>
</feature>
<feature type="binding site" evidence="3">
    <location>
        <position position="98"/>
    </location>
    <ligand>
        <name>substrate</name>
    </ligand>
</feature>